<comment type="caution">
    <text evidence="2">The sequence shown here is derived from an EMBL/GenBank/DDBJ whole genome shotgun (WGS) entry which is preliminary data.</text>
</comment>
<keyword evidence="3" id="KW-1185">Reference proteome</keyword>
<feature type="region of interest" description="Disordered" evidence="1">
    <location>
        <begin position="1"/>
        <end position="32"/>
    </location>
</feature>
<dbReference type="RefSeq" id="WP_138253998.1">
    <property type="nucleotide sequence ID" value="NZ_VAVZ01000043.1"/>
</dbReference>
<dbReference type="EMBL" id="VAVZ01000043">
    <property type="protein sequence ID" value="TLP93580.1"/>
    <property type="molecule type" value="Genomic_DNA"/>
</dbReference>
<sequence length="130" mass="15282">MDTNESTETNGTNERNDQWETTGEQADELTPQSTGRWLITTEHSLHIWDLDEMTYTRLPKLPEAQPHAHDETVVNIYRVVWWPKVGARPYLWFDDPEHPKNLRDWRINTTVLKIERLADTRATTDPEDPS</sequence>
<evidence type="ECO:0000313" key="3">
    <source>
        <dbReference type="Proteomes" id="UP000310458"/>
    </source>
</evidence>
<feature type="compositionally biased region" description="Low complexity" evidence="1">
    <location>
        <begin position="1"/>
        <end position="13"/>
    </location>
</feature>
<feature type="compositionally biased region" description="Polar residues" evidence="1">
    <location>
        <begin position="19"/>
        <end position="32"/>
    </location>
</feature>
<organism evidence="2 3">
    <name type="scientific">Nesterenkonia salmonea</name>
    <dbReference type="NCBI Taxonomy" id="1804987"/>
    <lineage>
        <taxon>Bacteria</taxon>
        <taxon>Bacillati</taxon>
        <taxon>Actinomycetota</taxon>
        <taxon>Actinomycetes</taxon>
        <taxon>Micrococcales</taxon>
        <taxon>Micrococcaceae</taxon>
        <taxon>Nesterenkonia</taxon>
    </lineage>
</organism>
<name>A0A5R9B7S2_9MICC</name>
<accession>A0A5R9B7S2</accession>
<gene>
    <name evidence="2" type="ORF">FEF26_13135</name>
</gene>
<proteinExistence type="predicted"/>
<dbReference type="Proteomes" id="UP000310458">
    <property type="component" value="Unassembled WGS sequence"/>
</dbReference>
<reference evidence="2 3" key="1">
    <citation type="submission" date="2019-05" db="EMBL/GenBank/DDBJ databases">
        <title>Nesterenkonia sp. GY074 isolated from the Southern Atlantic Ocean.</title>
        <authorList>
            <person name="Zhang G."/>
        </authorList>
    </citation>
    <scope>NUCLEOTIDE SEQUENCE [LARGE SCALE GENOMIC DNA]</scope>
    <source>
        <strain evidence="2 3">GY074</strain>
    </source>
</reference>
<dbReference type="AlphaFoldDB" id="A0A5R9B7S2"/>
<dbReference type="OrthoDB" id="5380150at2"/>
<protein>
    <submittedName>
        <fullName evidence="2">Uncharacterized protein</fullName>
    </submittedName>
</protein>
<evidence type="ECO:0000313" key="2">
    <source>
        <dbReference type="EMBL" id="TLP93580.1"/>
    </source>
</evidence>
<evidence type="ECO:0000256" key="1">
    <source>
        <dbReference type="SAM" id="MobiDB-lite"/>
    </source>
</evidence>